<protein>
    <submittedName>
        <fullName evidence="2">Toll/interleukin-1 receptor domain-containing protein</fullName>
    </submittedName>
</protein>
<dbReference type="GO" id="GO:0007165">
    <property type="term" value="P:signal transduction"/>
    <property type="evidence" value="ECO:0007669"/>
    <property type="project" value="InterPro"/>
</dbReference>
<dbReference type="RefSeq" id="WP_179199168.1">
    <property type="nucleotide sequence ID" value="NZ_JAFMOF010000001.1"/>
</dbReference>
<keyword evidence="3" id="KW-1185">Reference proteome</keyword>
<keyword evidence="2" id="KW-0675">Receptor</keyword>
<dbReference type="PROSITE" id="PS50104">
    <property type="entry name" value="TIR"/>
    <property type="match status" value="1"/>
</dbReference>
<evidence type="ECO:0000313" key="3">
    <source>
        <dbReference type="Proteomes" id="UP000664781"/>
    </source>
</evidence>
<dbReference type="AlphaFoldDB" id="A0A939FIK2"/>
<gene>
    <name evidence="2" type="ORF">J1792_00810</name>
</gene>
<dbReference type="Pfam" id="PF13676">
    <property type="entry name" value="TIR_2"/>
    <property type="match status" value="1"/>
</dbReference>
<name>A0A939FIK2_9ACTN</name>
<dbReference type="InterPro" id="IPR035897">
    <property type="entry name" value="Toll_tir_struct_dom_sf"/>
</dbReference>
<dbReference type="InterPro" id="IPR000157">
    <property type="entry name" value="TIR_dom"/>
</dbReference>
<dbReference type="SUPFAM" id="SSF52200">
    <property type="entry name" value="Toll/Interleukin receptor TIR domain"/>
    <property type="match status" value="1"/>
</dbReference>
<proteinExistence type="predicted"/>
<dbReference type="Proteomes" id="UP000664781">
    <property type="component" value="Unassembled WGS sequence"/>
</dbReference>
<evidence type="ECO:0000259" key="1">
    <source>
        <dbReference type="PROSITE" id="PS50104"/>
    </source>
</evidence>
<reference evidence="2" key="1">
    <citation type="submission" date="2021-03" db="EMBL/GenBank/DDBJ databases">
        <title>Streptomyces strains.</title>
        <authorList>
            <person name="Lund M.B."/>
            <person name="Toerring T."/>
        </authorList>
    </citation>
    <scope>NUCLEOTIDE SEQUENCE</scope>
    <source>
        <strain evidence="2">JCM 4242</strain>
    </source>
</reference>
<evidence type="ECO:0000313" key="2">
    <source>
        <dbReference type="EMBL" id="MBO0651394.1"/>
    </source>
</evidence>
<feature type="domain" description="TIR" evidence="1">
    <location>
        <begin position="1"/>
        <end position="127"/>
    </location>
</feature>
<sequence length="426" mass="47764">MGKVFISHCTNRDRRARALRDRVAERLHADRYEVLLDARDLRPGEEWRPKLYAWLRECRAAVVLLNRDALKSGWVRREVDILMWRRSFNRSLFVMPLLVDDVTTQDVRDAGMEDLAALQVARVRYAAGDQGVREADIAELLAGFRELPAYDRQDPVSAWTGRIEAHLTRVWDARALTDAGRALRLPDDGHDAPGADLSCGLLAAQMLHTHAAAQLRDAVGTVRDFMDPGVFGNLVELVLPVWVDAASARHVLPAGRHALRHTVVLKATHPDTGAYYLGRAFCMDASRYISMYAGAGPWGEEDPEEELKRACEETIRATLHVQPWKRLDEVRRTPDCLTFLVLDAQACSLEQAGRVVGWLHDLMPWLCVLVLPHPAQRADPGPFASAVDIAPPFGEAEEEESIRAAAQMVRLAQRSVQGMRDWGRRG</sequence>
<dbReference type="EMBL" id="JAFMOF010000001">
    <property type="protein sequence ID" value="MBO0651394.1"/>
    <property type="molecule type" value="Genomic_DNA"/>
</dbReference>
<organism evidence="2 3">
    <name type="scientific">Streptomyces triculaminicus</name>
    <dbReference type="NCBI Taxonomy" id="2816232"/>
    <lineage>
        <taxon>Bacteria</taxon>
        <taxon>Bacillati</taxon>
        <taxon>Actinomycetota</taxon>
        <taxon>Actinomycetes</taxon>
        <taxon>Kitasatosporales</taxon>
        <taxon>Streptomycetaceae</taxon>
        <taxon>Streptomyces</taxon>
    </lineage>
</organism>
<dbReference type="Gene3D" id="3.40.50.10140">
    <property type="entry name" value="Toll/interleukin-1 receptor homology (TIR) domain"/>
    <property type="match status" value="1"/>
</dbReference>
<comment type="caution">
    <text evidence="2">The sequence shown here is derived from an EMBL/GenBank/DDBJ whole genome shotgun (WGS) entry which is preliminary data.</text>
</comment>
<accession>A0A939FIK2</accession>